<dbReference type="InterPro" id="IPR036890">
    <property type="entry name" value="HATPase_C_sf"/>
</dbReference>
<feature type="transmembrane region" description="Helical" evidence="1">
    <location>
        <begin position="289"/>
        <end position="309"/>
    </location>
</feature>
<dbReference type="PANTHER" id="PTHR34220">
    <property type="entry name" value="SENSOR HISTIDINE KINASE YPDA"/>
    <property type="match status" value="1"/>
</dbReference>
<dbReference type="InterPro" id="IPR010559">
    <property type="entry name" value="Sig_transdc_His_kin_internal"/>
</dbReference>
<accession>A0A841TD46</accession>
<keyword evidence="4" id="KW-0808">Transferase</keyword>
<evidence type="ECO:0000256" key="1">
    <source>
        <dbReference type="SAM" id="Phobius"/>
    </source>
</evidence>
<dbReference type="InterPro" id="IPR003594">
    <property type="entry name" value="HATPase_dom"/>
</dbReference>
<gene>
    <name evidence="4" type="ORF">H4Q31_06075</name>
</gene>
<comment type="caution">
    <text evidence="4">The sequence shown here is derived from an EMBL/GenBank/DDBJ whole genome shotgun (WGS) entry which is preliminary data.</text>
</comment>
<dbReference type="Pfam" id="PF06580">
    <property type="entry name" value="His_kinase"/>
    <property type="match status" value="1"/>
</dbReference>
<feature type="transmembrane region" description="Helical" evidence="1">
    <location>
        <begin position="12"/>
        <end position="35"/>
    </location>
</feature>
<proteinExistence type="predicted"/>
<name>A0A841TD46_9BACL</name>
<keyword evidence="1" id="KW-1133">Transmembrane helix</keyword>
<keyword evidence="1" id="KW-0472">Membrane</keyword>
<feature type="domain" description="Histidine kinase/HSP90-like ATPase" evidence="2">
    <location>
        <begin position="471"/>
        <end position="566"/>
    </location>
</feature>
<evidence type="ECO:0000259" key="2">
    <source>
        <dbReference type="Pfam" id="PF02518"/>
    </source>
</evidence>
<dbReference type="Gene3D" id="3.30.565.10">
    <property type="entry name" value="Histidine kinase-like ATPase, C-terminal domain"/>
    <property type="match status" value="1"/>
</dbReference>
<dbReference type="Proteomes" id="UP000574133">
    <property type="component" value="Unassembled WGS sequence"/>
</dbReference>
<dbReference type="GO" id="GO:0000155">
    <property type="term" value="F:phosphorelay sensor kinase activity"/>
    <property type="evidence" value="ECO:0007669"/>
    <property type="project" value="InterPro"/>
</dbReference>
<dbReference type="RefSeq" id="WP_185178184.1">
    <property type="nucleotide sequence ID" value="NZ_CBCSEP010000008.1"/>
</dbReference>
<dbReference type="AlphaFoldDB" id="A0A841TD46"/>
<evidence type="ECO:0000313" key="5">
    <source>
        <dbReference type="Proteomes" id="UP000574133"/>
    </source>
</evidence>
<dbReference type="PANTHER" id="PTHR34220:SF9">
    <property type="entry name" value="SIGNAL TRANSDUCTION HISTIDINE KINASE INTERNAL REGION DOMAIN-CONTAINING PROTEIN"/>
    <property type="match status" value="1"/>
</dbReference>
<keyword evidence="1" id="KW-0812">Transmembrane</keyword>
<reference evidence="4 5" key="1">
    <citation type="submission" date="2020-08" db="EMBL/GenBank/DDBJ databases">
        <title>Cohnella phylogeny.</title>
        <authorList>
            <person name="Dunlap C."/>
        </authorList>
    </citation>
    <scope>NUCLEOTIDE SEQUENCE [LARGE SCALE GENOMIC DNA]</scope>
    <source>
        <strain evidence="4 5">DSM 103658</strain>
    </source>
</reference>
<feature type="domain" description="Signal transduction histidine kinase internal region" evidence="3">
    <location>
        <begin position="373"/>
        <end position="452"/>
    </location>
</feature>
<protein>
    <submittedName>
        <fullName evidence="4">Histidine kinase</fullName>
    </submittedName>
</protein>
<keyword evidence="5" id="KW-1185">Reference proteome</keyword>
<evidence type="ECO:0000313" key="4">
    <source>
        <dbReference type="EMBL" id="MBB6676897.1"/>
    </source>
</evidence>
<dbReference type="Gene3D" id="6.10.340.10">
    <property type="match status" value="1"/>
</dbReference>
<dbReference type="SUPFAM" id="SSF55874">
    <property type="entry name" value="ATPase domain of HSP90 chaperone/DNA topoisomerase II/histidine kinase"/>
    <property type="match status" value="1"/>
</dbReference>
<dbReference type="GO" id="GO:0016020">
    <property type="term" value="C:membrane"/>
    <property type="evidence" value="ECO:0007669"/>
    <property type="project" value="InterPro"/>
</dbReference>
<dbReference type="InterPro" id="IPR050640">
    <property type="entry name" value="Bact_2-comp_sensor_kinase"/>
</dbReference>
<sequence>MLRNPFKSLRIDFVFFFGFAFIVALLVGLFVYTSYTSSSREVASSTSFYQQKLLNELNKKLNTNLVSIEQSSITASKNFDIVISRMPGDDSYDRVRAQAEIRSQLNNYVFGTPILQSIHVYSNLPASYSVQEYVQFLSMDQIPKESWYPDIEKTDYAWLSEHSIKTNSGDTPVISFARKVYNNLNQYYALIVLNIKVPVFQSLIKADDTDASVALLDETGKLITQTSNSSFTQAYLDSMMAKIAAQPSGSDRRGDEFLVWSKSMDSKWTLLERSSWKDMTRSSMETTRLFLLLGLLAILMIILLGMFLARQFIKPIGLLLKAMNQFPNHKGVVLPDDYKNEFGRLFQGYHKLTGRIEELYANLEVQYERRRHAELKSLQMMINPHFLYNSLDQVNWVAIEEGQSRISRMLSLLGQMFRLALTNTDSLVPVSEEVAHIECYLQFQQIRWEDDLVYQVDLTEEARRLLMPKIILQPFIENAFVHGFHGKRSARLVVTIRPAGNQLEIIIADDGRRIGLSHMAPKDTKSGGGYGLRNVQERIDALFGPAYGFELSDSNMGGTQAVIRLPIILESPHT</sequence>
<keyword evidence="4" id="KW-0418">Kinase</keyword>
<organism evidence="4 5">
    <name type="scientific">Cohnella lubricantis</name>
    <dbReference type="NCBI Taxonomy" id="2163172"/>
    <lineage>
        <taxon>Bacteria</taxon>
        <taxon>Bacillati</taxon>
        <taxon>Bacillota</taxon>
        <taxon>Bacilli</taxon>
        <taxon>Bacillales</taxon>
        <taxon>Paenibacillaceae</taxon>
        <taxon>Cohnella</taxon>
    </lineage>
</organism>
<dbReference type="Pfam" id="PF02518">
    <property type="entry name" value="HATPase_c"/>
    <property type="match status" value="1"/>
</dbReference>
<dbReference type="EMBL" id="JACJVN010000024">
    <property type="protein sequence ID" value="MBB6676897.1"/>
    <property type="molecule type" value="Genomic_DNA"/>
</dbReference>
<evidence type="ECO:0000259" key="3">
    <source>
        <dbReference type="Pfam" id="PF06580"/>
    </source>
</evidence>